<proteinExistence type="predicted"/>
<accession>A0AA42C7C1</accession>
<dbReference type="Proteomes" id="UP001163821">
    <property type="component" value="Unassembled WGS sequence"/>
</dbReference>
<sequence length="434" mass="48706">MKTRSIYSSLVFFALLLVAGCQDKIYESFMANSPVYMTYEELRSAVQKEPVRDIENPGKIYFKDNYLFVNETMQGVHVLDVSDPANPDPVTFINIPGNVDIAIKEDVLYADSYVDLVAIDVSDLSDVREVGRMEDVFPYTVPEYDPEYRLAEVDQDKGVVVEWELKQVKEQVEQDYYPIYYYRSYAEKLSMDMANFSSASGGVGGGGGTTFGIGGSMARFGLYKNFLYIVDNTQLYTFNIANLESPVDLGVKSIGWNIETMFLYDDHMFLGTTSGMLVYSLEIEQNPTYINQYNHITSCDPVVVQNDLAYVTLHDGGWCGRSVNRLDVIRMSDQYTKLTMIASYPMANPHGLGIDGDVLFVCDGSAGLKIFDASDPLTISSHKIAEFPDINTYDVIPVNNYLFMIGDAGFYLYDYSDLQNIQLLSTIPVSSSDN</sequence>
<protein>
    <recommendedName>
        <fullName evidence="3">LVIVD repeat-containing protein</fullName>
    </recommendedName>
</protein>
<comment type="caution">
    <text evidence="1">The sequence shown here is derived from an EMBL/GenBank/DDBJ whole genome shotgun (WGS) entry which is preliminary data.</text>
</comment>
<dbReference type="InterPro" id="IPR013211">
    <property type="entry name" value="LVIVD"/>
</dbReference>
<gene>
    <name evidence="1" type="ORF">N2K84_11835</name>
</gene>
<dbReference type="EMBL" id="JAPAAF010000016">
    <property type="protein sequence ID" value="MCW0483424.1"/>
    <property type="molecule type" value="Genomic_DNA"/>
</dbReference>
<reference evidence="1" key="1">
    <citation type="submission" date="2022-10" db="EMBL/GenBank/DDBJ databases">
        <title>Gaoshiqiia sediminis gen. nov., sp. nov., isolated from coastal sediment.</title>
        <authorList>
            <person name="Yu W.X."/>
            <person name="Mu D.S."/>
            <person name="Du J.Z."/>
            <person name="Liang Y.Q."/>
        </authorList>
    </citation>
    <scope>NUCLEOTIDE SEQUENCE</scope>
    <source>
        <strain evidence="1">A06</strain>
    </source>
</reference>
<dbReference type="RefSeq" id="WP_282592026.1">
    <property type="nucleotide sequence ID" value="NZ_JAPAAF010000016.1"/>
</dbReference>
<dbReference type="Pfam" id="PF08309">
    <property type="entry name" value="LVIVD"/>
    <property type="match status" value="2"/>
</dbReference>
<dbReference type="SUPFAM" id="SSF63825">
    <property type="entry name" value="YWTD domain"/>
    <property type="match status" value="1"/>
</dbReference>
<dbReference type="AlphaFoldDB" id="A0AA42C7C1"/>
<organism evidence="1 2">
    <name type="scientific">Gaoshiqia sediminis</name>
    <dbReference type="NCBI Taxonomy" id="2986998"/>
    <lineage>
        <taxon>Bacteria</taxon>
        <taxon>Pseudomonadati</taxon>
        <taxon>Bacteroidota</taxon>
        <taxon>Bacteroidia</taxon>
        <taxon>Marinilabiliales</taxon>
        <taxon>Prolixibacteraceae</taxon>
        <taxon>Gaoshiqia</taxon>
    </lineage>
</organism>
<dbReference type="PROSITE" id="PS51257">
    <property type="entry name" value="PROKAR_LIPOPROTEIN"/>
    <property type="match status" value="1"/>
</dbReference>
<name>A0AA42C7C1_9BACT</name>
<keyword evidence="2" id="KW-1185">Reference proteome</keyword>
<evidence type="ECO:0000313" key="1">
    <source>
        <dbReference type="EMBL" id="MCW0483424.1"/>
    </source>
</evidence>
<evidence type="ECO:0008006" key="3">
    <source>
        <dbReference type="Google" id="ProtNLM"/>
    </source>
</evidence>
<evidence type="ECO:0000313" key="2">
    <source>
        <dbReference type="Proteomes" id="UP001163821"/>
    </source>
</evidence>